<keyword evidence="2" id="KW-1185">Reference proteome</keyword>
<dbReference type="Proteomes" id="UP000316560">
    <property type="component" value="Unassembled WGS sequence"/>
</dbReference>
<sequence>MELTAPLVASPDFAGCAPAEKRFICVDEKPLAERFATDKHPKAHLIAVGKGCFCVDRATTQLHLNMHHNAIFAVTGRTAHRPTVVHCTFDGRSIRIRLLPRLHLKTHPVAAVIANKLFDAIGVERRTMRAGIDLRLYPRNTNAGEGNPLTPAHNSV</sequence>
<name>A0A8H2K2Z5_9MICO</name>
<reference evidence="1 2" key="1">
    <citation type="submission" date="2019-06" db="EMBL/GenBank/DDBJ databases">
        <title>Sequencing the genomes of 1000 actinobacteria strains.</title>
        <authorList>
            <person name="Klenk H.-P."/>
        </authorList>
    </citation>
    <scope>NUCLEOTIDE SEQUENCE [LARGE SCALE GENOMIC DNA]</scope>
    <source>
        <strain evidence="1 2">DSM 21947</strain>
    </source>
</reference>
<dbReference type="EMBL" id="VFRA01000001">
    <property type="protein sequence ID" value="TQO18793.1"/>
    <property type="molecule type" value="Genomic_DNA"/>
</dbReference>
<accession>A0A8H2K2Z5</accession>
<dbReference type="AlphaFoldDB" id="A0A8H2K2Z5"/>
<comment type="caution">
    <text evidence="1">The sequence shown here is derived from an EMBL/GenBank/DDBJ whole genome shotgun (WGS) entry which is preliminary data.</text>
</comment>
<protein>
    <submittedName>
        <fullName evidence="1">Uncharacterized protein</fullName>
    </submittedName>
</protein>
<organism evidence="1 2">
    <name type="scientific">Rhodoglobus vestalii</name>
    <dbReference type="NCBI Taxonomy" id="193384"/>
    <lineage>
        <taxon>Bacteria</taxon>
        <taxon>Bacillati</taxon>
        <taxon>Actinomycetota</taxon>
        <taxon>Actinomycetes</taxon>
        <taxon>Micrococcales</taxon>
        <taxon>Microbacteriaceae</taxon>
        <taxon>Rhodoglobus</taxon>
    </lineage>
</organism>
<proteinExistence type="predicted"/>
<evidence type="ECO:0000313" key="1">
    <source>
        <dbReference type="EMBL" id="TQO18793.1"/>
    </source>
</evidence>
<evidence type="ECO:0000313" key="2">
    <source>
        <dbReference type="Proteomes" id="UP000316560"/>
    </source>
</evidence>
<gene>
    <name evidence="1" type="ORF">FB472_0316</name>
</gene>